<evidence type="ECO:0000313" key="3">
    <source>
        <dbReference type="Proteomes" id="UP000830835"/>
    </source>
</evidence>
<dbReference type="RefSeq" id="WP_244353400.1">
    <property type="nucleotide sequence ID" value="NZ_JAFIRA010000091.1"/>
</dbReference>
<comment type="caution">
    <text evidence="2">The sequence shown here is derived from an EMBL/GenBank/DDBJ whole genome shotgun (WGS) entry which is preliminary data.</text>
</comment>
<sequence>MDRLFPNLPPDPGEEGKRTLEGIDADGDGVRDDVQRAIYRLEPRDERKRRAMLQYAKALQQMMLAGTNQEAYFDASDEAFYALICIDEVSGKHSSVRPEPAIEAEITIETVEYLFYNTEARVLADLEAEALIPSGAYKKMPDRWLPGQTTGFCE</sequence>
<feature type="region of interest" description="Disordered" evidence="1">
    <location>
        <begin position="1"/>
        <end position="28"/>
    </location>
</feature>
<protein>
    <submittedName>
        <fullName evidence="2">Uncharacterized protein</fullName>
    </submittedName>
</protein>
<organism evidence="2 3">
    <name type="scientific">Thermostichus vulcanus str. 'Rupite'</name>
    <dbReference type="NCBI Taxonomy" id="2813851"/>
    <lineage>
        <taxon>Bacteria</taxon>
        <taxon>Bacillati</taxon>
        <taxon>Cyanobacteriota</taxon>
        <taxon>Cyanophyceae</taxon>
        <taxon>Thermostichales</taxon>
        <taxon>Thermostichaceae</taxon>
        <taxon>Thermostichus</taxon>
    </lineage>
</organism>
<dbReference type="EMBL" id="JAFIRA010000091">
    <property type="protein sequence ID" value="MCJ2544611.1"/>
    <property type="molecule type" value="Genomic_DNA"/>
</dbReference>
<reference evidence="2" key="1">
    <citation type="submission" date="2021-02" db="EMBL/GenBank/DDBJ databases">
        <title>The CRISPR/cas machinery reduction and long-range gene transfer in the hot spring cyanobacterium Synechococcus.</title>
        <authorList>
            <person name="Dvorak P."/>
            <person name="Jahodarova E."/>
            <person name="Hasler P."/>
            <person name="Poulickova A."/>
        </authorList>
    </citation>
    <scope>NUCLEOTIDE SEQUENCE</scope>
    <source>
        <strain evidence="2">Rupite</strain>
    </source>
</reference>
<proteinExistence type="predicted"/>
<keyword evidence="3" id="KW-1185">Reference proteome</keyword>
<accession>A0ABT0CFP7</accession>
<name>A0ABT0CFP7_THEVL</name>
<gene>
    <name evidence="2" type="ORF">JX360_17175</name>
</gene>
<evidence type="ECO:0000313" key="2">
    <source>
        <dbReference type="EMBL" id="MCJ2544611.1"/>
    </source>
</evidence>
<dbReference type="Proteomes" id="UP000830835">
    <property type="component" value="Unassembled WGS sequence"/>
</dbReference>
<evidence type="ECO:0000256" key="1">
    <source>
        <dbReference type="SAM" id="MobiDB-lite"/>
    </source>
</evidence>